<evidence type="ECO:0000313" key="4">
    <source>
        <dbReference type="Proteomes" id="UP000694388"/>
    </source>
</evidence>
<dbReference type="Ensembl" id="ENSEBUT00000014651.1">
    <property type="protein sequence ID" value="ENSEBUP00000014075.1"/>
    <property type="gene ID" value="ENSEBUG00000008872.1"/>
</dbReference>
<feature type="signal peptide" evidence="2">
    <location>
        <begin position="1"/>
        <end position="16"/>
    </location>
</feature>
<evidence type="ECO:0008006" key="5">
    <source>
        <dbReference type="Google" id="ProtNLM"/>
    </source>
</evidence>
<dbReference type="GeneTree" id="ENSGT01020000233795"/>
<protein>
    <recommendedName>
        <fullName evidence="5">Secreted protein</fullName>
    </recommendedName>
</protein>
<proteinExistence type="predicted"/>
<dbReference type="GO" id="GO:0003735">
    <property type="term" value="F:structural constituent of ribosome"/>
    <property type="evidence" value="ECO:0007669"/>
    <property type="project" value="InterPro"/>
</dbReference>
<reference evidence="3" key="1">
    <citation type="submission" date="2025-08" db="UniProtKB">
        <authorList>
            <consortium name="Ensembl"/>
        </authorList>
    </citation>
    <scope>IDENTIFICATION</scope>
</reference>
<evidence type="ECO:0000256" key="1">
    <source>
        <dbReference type="SAM" id="MobiDB-lite"/>
    </source>
</evidence>
<sequence>MLVFCFMVVFWFESRACCSCLAALILARAENSTEQTPSVSPKPRPYRRADHTSNTRHELADHAGGARSCGRKRRTRRVQRSRTSIFFWGSYFLQGVCVCVPKVFFFFFQDVPEEVWKNLAEELRQPRIIPRRLDQYTAEERAAFPHIWSPPEDFHWQ</sequence>
<keyword evidence="2" id="KW-0732">Signal</keyword>
<dbReference type="GO" id="GO:0006412">
    <property type="term" value="P:translation"/>
    <property type="evidence" value="ECO:0007669"/>
    <property type="project" value="InterPro"/>
</dbReference>
<evidence type="ECO:0000313" key="3">
    <source>
        <dbReference type="Ensembl" id="ENSEBUP00000014075.1"/>
    </source>
</evidence>
<feature type="region of interest" description="Disordered" evidence="1">
    <location>
        <begin position="34"/>
        <end position="57"/>
    </location>
</feature>
<feature type="compositionally biased region" description="Basic and acidic residues" evidence="1">
    <location>
        <begin position="47"/>
        <end position="57"/>
    </location>
</feature>
<dbReference type="Gene3D" id="3.90.1180.10">
    <property type="entry name" value="Ribosomal protein L13"/>
    <property type="match status" value="1"/>
</dbReference>
<dbReference type="GO" id="GO:0005840">
    <property type="term" value="C:ribosome"/>
    <property type="evidence" value="ECO:0007669"/>
    <property type="project" value="InterPro"/>
</dbReference>
<evidence type="ECO:0000256" key="2">
    <source>
        <dbReference type="SAM" id="SignalP"/>
    </source>
</evidence>
<dbReference type="InterPro" id="IPR036899">
    <property type="entry name" value="Ribosomal_uL13_sf"/>
</dbReference>
<name>A0A8C4QFW8_EPTBU</name>
<keyword evidence="4" id="KW-1185">Reference proteome</keyword>
<dbReference type="Proteomes" id="UP000694388">
    <property type="component" value="Unplaced"/>
</dbReference>
<accession>A0A8C4QFW8</accession>
<organism evidence="3 4">
    <name type="scientific">Eptatretus burgeri</name>
    <name type="common">Inshore hagfish</name>
    <dbReference type="NCBI Taxonomy" id="7764"/>
    <lineage>
        <taxon>Eukaryota</taxon>
        <taxon>Metazoa</taxon>
        <taxon>Chordata</taxon>
        <taxon>Craniata</taxon>
        <taxon>Vertebrata</taxon>
        <taxon>Cyclostomata</taxon>
        <taxon>Myxini</taxon>
        <taxon>Myxiniformes</taxon>
        <taxon>Myxinidae</taxon>
        <taxon>Eptatretinae</taxon>
        <taxon>Eptatretus</taxon>
    </lineage>
</organism>
<reference evidence="3" key="2">
    <citation type="submission" date="2025-09" db="UniProtKB">
        <authorList>
            <consortium name="Ensembl"/>
        </authorList>
    </citation>
    <scope>IDENTIFICATION</scope>
</reference>
<feature type="chain" id="PRO_5034606572" description="Secreted protein" evidence="2">
    <location>
        <begin position="17"/>
        <end position="157"/>
    </location>
</feature>
<dbReference type="AlphaFoldDB" id="A0A8C4QFW8"/>